<gene>
    <name evidence="1" type="ORF">SAMN05444281_2414</name>
</gene>
<evidence type="ECO:0000313" key="2">
    <source>
        <dbReference type="Proteomes" id="UP000184109"/>
    </source>
</evidence>
<dbReference type="STRING" id="1195760.SAMN05444281_2414"/>
<dbReference type="AlphaFoldDB" id="A0A1M5WGL5"/>
<keyword evidence="2" id="KW-1185">Reference proteome</keyword>
<sequence length="198" mass="23217">MYKILIIFLSLSTFSIAQNKDYQTEIKLHRKELNEHFKDKNESPLPRNKIKHFTELPFFPVNEKYKVKAKLEFTFNTPIIYIQDTKGSSEAYQQYALATFKIDGKEFQLSIYQSLELKKKKGYENYLFIPFTDLSNGETTYPGGRYMDTTIPDEYTGYITLDFNKAYNPYCAYNKNYICPVPPKNNHLATKILAGVKY</sequence>
<dbReference type="EMBL" id="FQXQ01000005">
    <property type="protein sequence ID" value="SHH86642.1"/>
    <property type="molecule type" value="Genomic_DNA"/>
</dbReference>
<accession>A0A1M5WGL5</accession>
<reference evidence="2" key="1">
    <citation type="submission" date="2016-11" db="EMBL/GenBank/DDBJ databases">
        <authorList>
            <person name="Varghese N."/>
            <person name="Submissions S."/>
        </authorList>
    </citation>
    <scope>NUCLEOTIDE SEQUENCE [LARGE SCALE GENOMIC DNA]</scope>
    <source>
        <strain evidence="2">DSM 100572</strain>
    </source>
</reference>
<evidence type="ECO:0000313" key="1">
    <source>
        <dbReference type="EMBL" id="SHH86642.1"/>
    </source>
</evidence>
<dbReference type="RefSeq" id="WP_073121894.1">
    <property type="nucleotide sequence ID" value="NZ_BMEN01000006.1"/>
</dbReference>
<dbReference type="PANTHER" id="PTHR41913:SF1">
    <property type="entry name" value="DUF1684 DOMAIN-CONTAINING PROTEIN"/>
    <property type="match status" value="1"/>
</dbReference>
<protein>
    <recommendedName>
        <fullName evidence="3">DUF1684 domain-containing protein</fullName>
    </recommendedName>
</protein>
<proteinExistence type="predicted"/>
<dbReference type="InterPro" id="IPR012467">
    <property type="entry name" value="DUF1684"/>
</dbReference>
<organism evidence="1 2">
    <name type="scientific">Wenyingzhuangia marina</name>
    <dbReference type="NCBI Taxonomy" id="1195760"/>
    <lineage>
        <taxon>Bacteria</taxon>
        <taxon>Pseudomonadati</taxon>
        <taxon>Bacteroidota</taxon>
        <taxon>Flavobacteriia</taxon>
        <taxon>Flavobacteriales</taxon>
        <taxon>Flavobacteriaceae</taxon>
        <taxon>Wenyingzhuangia</taxon>
    </lineage>
</organism>
<dbReference type="Pfam" id="PF07920">
    <property type="entry name" value="DUF1684"/>
    <property type="match status" value="1"/>
</dbReference>
<evidence type="ECO:0008006" key="3">
    <source>
        <dbReference type="Google" id="ProtNLM"/>
    </source>
</evidence>
<name>A0A1M5WGL5_9FLAO</name>
<dbReference type="Proteomes" id="UP000184109">
    <property type="component" value="Unassembled WGS sequence"/>
</dbReference>
<dbReference type="PANTHER" id="PTHR41913">
    <property type="entry name" value="DUF1684 DOMAIN-CONTAINING PROTEIN"/>
    <property type="match status" value="1"/>
</dbReference>
<dbReference type="OrthoDB" id="5493262at2"/>